<dbReference type="EMBL" id="CATNWA010002465">
    <property type="protein sequence ID" value="CAI9542952.1"/>
    <property type="molecule type" value="Genomic_DNA"/>
</dbReference>
<protein>
    <submittedName>
        <fullName evidence="2">Uncharacterized protein</fullName>
    </submittedName>
</protein>
<comment type="caution">
    <text evidence="2">The sequence shown here is derived from an EMBL/GenBank/DDBJ whole genome shotgun (WGS) entry which is preliminary data.</text>
</comment>
<evidence type="ECO:0000313" key="3">
    <source>
        <dbReference type="Proteomes" id="UP001162483"/>
    </source>
</evidence>
<evidence type="ECO:0000256" key="1">
    <source>
        <dbReference type="SAM" id="MobiDB-lite"/>
    </source>
</evidence>
<feature type="compositionally biased region" description="Basic and acidic residues" evidence="1">
    <location>
        <begin position="11"/>
        <end position="28"/>
    </location>
</feature>
<keyword evidence="3" id="KW-1185">Reference proteome</keyword>
<reference evidence="2" key="1">
    <citation type="submission" date="2023-05" db="EMBL/GenBank/DDBJ databases">
        <authorList>
            <person name="Stuckert A."/>
        </authorList>
    </citation>
    <scope>NUCLEOTIDE SEQUENCE</scope>
</reference>
<gene>
    <name evidence="2" type="ORF">SPARVUS_LOCUS2181166</name>
</gene>
<sequence>SPGKDLTGKVGDQERTFPGKVGDQESRVRKGKSWAHVWMRERKKGEIRRLFSCSVCQKNLGETRRSGQAGSVWDSWAEREEEEGVRMGGGGR</sequence>
<dbReference type="Proteomes" id="UP001162483">
    <property type="component" value="Unassembled WGS sequence"/>
</dbReference>
<name>A0ABN9B5F8_9NEOB</name>
<feature type="region of interest" description="Disordered" evidence="1">
    <location>
        <begin position="64"/>
        <end position="92"/>
    </location>
</feature>
<accession>A0ABN9B5F8</accession>
<evidence type="ECO:0000313" key="2">
    <source>
        <dbReference type="EMBL" id="CAI9542952.1"/>
    </source>
</evidence>
<proteinExistence type="predicted"/>
<feature type="region of interest" description="Disordered" evidence="1">
    <location>
        <begin position="1"/>
        <end position="28"/>
    </location>
</feature>
<organism evidence="2 3">
    <name type="scientific">Staurois parvus</name>
    <dbReference type="NCBI Taxonomy" id="386267"/>
    <lineage>
        <taxon>Eukaryota</taxon>
        <taxon>Metazoa</taxon>
        <taxon>Chordata</taxon>
        <taxon>Craniata</taxon>
        <taxon>Vertebrata</taxon>
        <taxon>Euteleostomi</taxon>
        <taxon>Amphibia</taxon>
        <taxon>Batrachia</taxon>
        <taxon>Anura</taxon>
        <taxon>Neobatrachia</taxon>
        <taxon>Ranoidea</taxon>
        <taxon>Ranidae</taxon>
        <taxon>Staurois</taxon>
    </lineage>
</organism>
<feature type="non-terminal residue" evidence="2">
    <location>
        <position position="1"/>
    </location>
</feature>